<reference evidence="3" key="1">
    <citation type="submission" date="2024-05" db="EMBL/GenBank/DDBJ databases">
        <title>Whole genome shotgun sequence of Streptomyces violascens NBRC 12920.</title>
        <authorList>
            <person name="Komaki H."/>
            <person name="Tamura T."/>
        </authorList>
    </citation>
    <scope>NUCLEOTIDE SEQUENCE</scope>
    <source>
        <strain evidence="3">NBRC 12920</strain>
    </source>
</reference>
<keyword evidence="2" id="KW-0732">Signal</keyword>
<organism evidence="3 4">
    <name type="scientific">Streptomyces violascens</name>
    <dbReference type="NCBI Taxonomy" id="67381"/>
    <lineage>
        <taxon>Bacteria</taxon>
        <taxon>Bacillati</taxon>
        <taxon>Actinomycetota</taxon>
        <taxon>Actinomycetes</taxon>
        <taxon>Kitasatosporales</taxon>
        <taxon>Streptomycetaceae</taxon>
        <taxon>Streptomyces</taxon>
    </lineage>
</organism>
<gene>
    <name evidence="3" type="ORF">Sviol_28270</name>
</gene>
<protein>
    <recommendedName>
        <fullName evidence="5">Secreted protein</fullName>
    </recommendedName>
</protein>
<feature type="signal peptide" evidence="2">
    <location>
        <begin position="1"/>
        <end position="39"/>
    </location>
</feature>
<dbReference type="RefSeq" id="WP_189961623.1">
    <property type="nucleotide sequence ID" value="NZ_BMUA01000003.1"/>
</dbReference>
<dbReference type="EMBL" id="BNDY01000006">
    <property type="protein sequence ID" value="GHI38419.1"/>
    <property type="molecule type" value="Genomic_DNA"/>
</dbReference>
<feature type="chain" id="PRO_5047361520" description="Secreted protein" evidence="2">
    <location>
        <begin position="40"/>
        <end position="126"/>
    </location>
</feature>
<evidence type="ECO:0000256" key="2">
    <source>
        <dbReference type="SAM" id="SignalP"/>
    </source>
</evidence>
<evidence type="ECO:0000256" key="1">
    <source>
        <dbReference type="SAM" id="MobiDB-lite"/>
    </source>
</evidence>
<name>A0ABQ3QMD3_9ACTN</name>
<feature type="compositionally biased region" description="Basic and acidic residues" evidence="1">
    <location>
        <begin position="103"/>
        <end position="117"/>
    </location>
</feature>
<evidence type="ECO:0008006" key="5">
    <source>
        <dbReference type="Google" id="ProtNLM"/>
    </source>
</evidence>
<proteinExistence type="predicted"/>
<comment type="caution">
    <text evidence="3">The sequence shown here is derived from an EMBL/GenBank/DDBJ whole genome shotgun (WGS) entry which is preliminary data.</text>
</comment>
<feature type="compositionally biased region" description="Basic and acidic residues" evidence="1">
    <location>
        <begin position="63"/>
        <end position="76"/>
    </location>
</feature>
<sequence>MTPIPRARTAYSRGLSARWITAPLVALVLLGAGAGTSLAAPADDSGQQRYVQSGEEPAFADPSAREGDLPPYDARDAQQAVDAMVMDENEGDGQHCPPQNDDSQSRYERWGPHRDDAYPGDPEIIG</sequence>
<evidence type="ECO:0000313" key="3">
    <source>
        <dbReference type="EMBL" id="GHI38419.1"/>
    </source>
</evidence>
<dbReference type="Proteomes" id="UP001050808">
    <property type="component" value="Unassembled WGS sequence"/>
</dbReference>
<evidence type="ECO:0000313" key="4">
    <source>
        <dbReference type="Proteomes" id="UP001050808"/>
    </source>
</evidence>
<feature type="region of interest" description="Disordered" evidence="1">
    <location>
        <begin position="36"/>
        <end position="126"/>
    </location>
</feature>
<accession>A0ABQ3QMD3</accession>
<keyword evidence="4" id="KW-1185">Reference proteome</keyword>